<evidence type="ECO:0000256" key="3">
    <source>
        <dbReference type="ARBA" id="ARBA00022692"/>
    </source>
</evidence>
<evidence type="ECO:0000256" key="6">
    <source>
        <dbReference type="SAM" id="Phobius"/>
    </source>
</evidence>
<gene>
    <name evidence="7" type="ORF">UFOPK1380_01064</name>
    <name evidence="8" type="ORF">UFOPK1778_00626</name>
    <name evidence="9" type="ORF">UFOPK1863_01006</name>
    <name evidence="10" type="ORF">UFOPK2689_00894</name>
    <name evidence="11" type="ORF">UFOPK3555_00730</name>
    <name evidence="12" type="ORF">UFOPK4095_00404</name>
</gene>
<dbReference type="EMBL" id="CAFBME010000069">
    <property type="protein sequence ID" value="CAB4897572.1"/>
    <property type="molecule type" value="Genomic_DNA"/>
</dbReference>
<dbReference type="GO" id="GO:0022857">
    <property type="term" value="F:transmembrane transporter activity"/>
    <property type="evidence" value="ECO:0007669"/>
    <property type="project" value="InterPro"/>
</dbReference>
<dbReference type="EMBL" id="CAFBPI010000016">
    <property type="protein sequence ID" value="CAB5009847.1"/>
    <property type="molecule type" value="Genomic_DNA"/>
</dbReference>
<evidence type="ECO:0000256" key="5">
    <source>
        <dbReference type="ARBA" id="ARBA00023136"/>
    </source>
</evidence>
<evidence type="ECO:0000256" key="2">
    <source>
        <dbReference type="ARBA" id="ARBA00022475"/>
    </source>
</evidence>
<dbReference type="CDD" id="cd06173">
    <property type="entry name" value="MFS_MefA_like"/>
    <property type="match status" value="1"/>
</dbReference>
<keyword evidence="2" id="KW-1003">Cell membrane</keyword>
<accession>A0A6J6I1M6</accession>
<evidence type="ECO:0000256" key="4">
    <source>
        <dbReference type="ARBA" id="ARBA00022989"/>
    </source>
</evidence>
<feature type="transmembrane region" description="Helical" evidence="6">
    <location>
        <begin position="214"/>
        <end position="236"/>
    </location>
</feature>
<feature type="transmembrane region" description="Helical" evidence="6">
    <location>
        <begin position="309"/>
        <end position="333"/>
    </location>
</feature>
<evidence type="ECO:0000313" key="8">
    <source>
        <dbReference type="EMBL" id="CAB4589789.1"/>
    </source>
</evidence>
<feature type="transmembrane region" description="Helical" evidence="6">
    <location>
        <begin position="46"/>
        <end position="66"/>
    </location>
</feature>
<name>A0A6J6I1M6_9ZZZZ</name>
<dbReference type="Gene3D" id="1.20.1250.20">
    <property type="entry name" value="MFS general substrate transporter like domains"/>
    <property type="match status" value="1"/>
</dbReference>
<evidence type="ECO:0000313" key="11">
    <source>
        <dbReference type="EMBL" id="CAB4897572.1"/>
    </source>
</evidence>
<keyword evidence="3 6" id="KW-0812">Transmembrane</keyword>
<organism evidence="9">
    <name type="scientific">freshwater metagenome</name>
    <dbReference type="NCBI Taxonomy" id="449393"/>
    <lineage>
        <taxon>unclassified sequences</taxon>
        <taxon>metagenomes</taxon>
        <taxon>ecological metagenomes</taxon>
    </lineage>
</organism>
<dbReference type="EMBL" id="CAEZUD010000026">
    <property type="protein sequence ID" value="CAB4589789.1"/>
    <property type="molecule type" value="Genomic_DNA"/>
</dbReference>
<feature type="transmembrane region" description="Helical" evidence="6">
    <location>
        <begin position="78"/>
        <end position="98"/>
    </location>
</feature>
<evidence type="ECO:0000313" key="9">
    <source>
        <dbReference type="EMBL" id="CAB4620311.1"/>
    </source>
</evidence>
<dbReference type="PANTHER" id="PTHR23513">
    <property type="entry name" value="INTEGRAL MEMBRANE EFFLUX PROTEIN-RELATED"/>
    <property type="match status" value="1"/>
</dbReference>
<protein>
    <submittedName>
        <fullName evidence="9">Unannotated protein</fullName>
    </submittedName>
</protein>
<reference evidence="9" key="1">
    <citation type="submission" date="2020-05" db="EMBL/GenBank/DDBJ databases">
        <authorList>
            <person name="Chiriac C."/>
            <person name="Salcher M."/>
            <person name="Ghai R."/>
            <person name="Kavagutti S V."/>
        </authorList>
    </citation>
    <scope>NUCLEOTIDE SEQUENCE</scope>
</reference>
<evidence type="ECO:0000313" key="10">
    <source>
        <dbReference type="EMBL" id="CAB4725890.1"/>
    </source>
</evidence>
<sequence>MSLKELLGRKYVKRLLVARFISNFGNGMGPIAIAFGILHLDGGNASTIGLVLGAQTLSMIIMSPFGGVLADKFGRIRMVAICDIWGSLGLIVQAYYFSTDHVPLAVMLIANINFGLMAGIWFPAFSGVLPAVVGDESLQKGNGIISFVSNTAMISGAAAAGILISAFGSAVALGVDALSFLFSGFILVTMAHLNPPREPNSQSMWEDLRHGWKVFISYKWIAIVVFGFSFILMVWAMGDSVIGPLIAEQHFNGAKSWSFVITCESIGYLVGALISYRINIKYPMRFLMLITFSITIYMWSMASPMPLQVIALCAFMWGICLELWGTIWFTAMVRQVPRESLSRVAAFDAMGSFLLRPVGLLIAGPVVAWLGIPRAMESIALFSAVVIGLVLLSPSVRNMEMPTSTESNLSQ</sequence>
<feature type="transmembrane region" description="Helical" evidence="6">
    <location>
        <begin position="170"/>
        <end position="193"/>
    </location>
</feature>
<keyword evidence="5 6" id="KW-0472">Membrane</keyword>
<dbReference type="Pfam" id="PF07690">
    <property type="entry name" value="MFS_1"/>
    <property type="match status" value="1"/>
</dbReference>
<keyword evidence="4 6" id="KW-1133">Transmembrane helix</keyword>
<proteinExistence type="predicted"/>
<feature type="transmembrane region" description="Helical" evidence="6">
    <location>
        <begin position="353"/>
        <end position="372"/>
    </location>
</feature>
<feature type="transmembrane region" description="Helical" evidence="6">
    <location>
        <begin position="104"/>
        <end position="132"/>
    </location>
</feature>
<dbReference type="AlphaFoldDB" id="A0A6J6I1M6"/>
<feature type="transmembrane region" description="Helical" evidence="6">
    <location>
        <begin position="144"/>
        <end position="164"/>
    </location>
</feature>
<feature type="transmembrane region" description="Helical" evidence="6">
    <location>
        <begin position="256"/>
        <end position="274"/>
    </location>
</feature>
<feature type="transmembrane region" description="Helical" evidence="6">
    <location>
        <begin position="378"/>
        <end position="396"/>
    </location>
</feature>
<dbReference type="SUPFAM" id="SSF103473">
    <property type="entry name" value="MFS general substrate transporter"/>
    <property type="match status" value="1"/>
</dbReference>
<dbReference type="GO" id="GO:0005886">
    <property type="term" value="C:plasma membrane"/>
    <property type="evidence" value="ECO:0007669"/>
    <property type="project" value="UniProtKB-SubCell"/>
</dbReference>
<dbReference type="EMBL" id="CAEZSC010000078">
    <property type="protein sequence ID" value="CAB4541330.1"/>
    <property type="molecule type" value="Genomic_DNA"/>
</dbReference>
<feature type="transmembrane region" description="Helical" evidence="6">
    <location>
        <begin position="20"/>
        <end position="40"/>
    </location>
</feature>
<dbReference type="EMBL" id="CAEZUY010000126">
    <property type="protein sequence ID" value="CAB4620311.1"/>
    <property type="molecule type" value="Genomic_DNA"/>
</dbReference>
<evidence type="ECO:0000313" key="12">
    <source>
        <dbReference type="EMBL" id="CAB5009847.1"/>
    </source>
</evidence>
<dbReference type="InterPro" id="IPR011701">
    <property type="entry name" value="MFS"/>
</dbReference>
<comment type="subcellular location">
    <subcellularLocation>
        <location evidence="1">Cell membrane</location>
        <topology evidence="1">Multi-pass membrane protein</topology>
    </subcellularLocation>
</comment>
<dbReference type="EMBL" id="CAEZYL010000057">
    <property type="protein sequence ID" value="CAB4725890.1"/>
    <property type="molecule type" value="Genomic_DNA"/>
</dbReference>
<evidence type="ECO:0000256" key="1">
    <source>
        <dbReference type="ARBA" id="ARBA00004651"/>
    </source>
</evidence>
<dbReference type="PANTHER" id="PTHR23513:SF11">
    <property type="entry name" value="STAPHYLOFERRIN A TRANSPORTER"/>
    <property type="match status" value="1"/>
</dbReference>
<evidence type="ECO:0000313" key="7">
    <source>
        <dbReference type="EMBL" id="CAB4541330.1"/>
    </source>
</evidence>
<dbReference type="InterPro" id="IPR036259">
    <property type="entry name" value="MFS_trans_sf"/>
</dbReference>
<feature type="transmembrane region" description="Helical" evidence="6">
    <location>
        <begin position="286"/>
        <end position="303"/>
    </location>
</feature>